<feature type="compositionally biased region" description="Basic and acidic residues" evidence="5">
    <location>
        <begin position="104"/>
        <end position="115"/>
    </location>
</feature>
<dbReference type="GO" id="GO:0003677">
    <property type="term" value="F:DNA binding"/>
    <property type="evidence" value="ECO:0007669"/>
    <property type="project" value="UniProtKB-KW"/>
</dbReference>
<dbReference type="InterPro" id="IPR025708">
    <property type="entry name" value="HSP15"/>
</dbReference>
<dbReference type="InterPro" id="IPR002942">
    <property type="entry name" value="S4_RNA-bd"/>
</dbReference>
<evidence type="ECO:0000256" key="3">
    <source>
        <dbReference type="ARBA" id="ARBA00023125"/>
    </source>
</evidence>
<protein>
    <submittedName>
        <fullName evidence="7">RNA-binding protein</fullName>
    </submittedName>
</protein>
<evidence type="ECO:0000256" key="2">
    <source>
        <dbReference type="ARBA" id="ARBA00022884"/>
    </source>
</evidence>
<dbReference type="GO" id="GO:0043023">
    <property type="term" value="F:ribosomal large subunit binding"/>
    <property type="evidence" value="ECO:0007669"/>
    <property type="project" value="InterPro"/>
</dbReference>
<dbReference type="PIRSF" id="PIRSF016821">
    <property type="entry name" value="HSP15"/>
    <property type="match status" value="1"/>
</dbReference>
<comment type="caution">
    <text evidence="7">The sequence shown here is derived from an EMBL/GenBank/DDBJ whole genome shotgun (WGS) entry which is preliminary data.</text>
</comment>
<name>A0A235F1H2_9RHOO</name>
<feature type="region of interest" description="Disordered" evidence="5">
    <location>
        <begin position="98"/>
        <end position="142"/>
    </location>
</feature>
<dbReference type="RefSeq" id="WP_094266956.1">
    <property type="nucleotide sequence ID" value="NZ_NOIH01000003.1"/>
</dbReference>
<sequence length="142" mass="15965">MSRRSTRQDDLQVTGPVLSTTRLDKWLWAARFFKHRTAATEAVDGGKIKLNGAAVKPAREVKVGDRVDVTIGEETRSVMVRAIADKRGSATVAQTLYEETTESVEQRERGRELRKFAAPPGADLHGRPTKRDRRRIDRFGGY</sequence>
<dbReference type="SUPFAM" id="SSF55174">
    <property type="entry name" value="Alpha-L RNA-binding motif"/>
    <property type="match status" value="1"/>
</dbReference>
<keyword evidence="8" id="KW-1185">Reference proteome</keyword>
<organism evidence="7 8">
    <name type="scientific">Thauera propionica</name>
    <dbReference type="NCBI Taxonomy" id="2019431"/>
    <lineage>
        <taxon>Bacteria</taxon>
        <taxon>Pseudomonadati</taxon>
        <taxon>Pseudomonadota</taxon>
        <taxon>Betaproteobacteria</taxon>
        <taxon>Rhodocyclales</taxon>
        <taxon>Zoogloeaceae</taxon>
        <taxon>Thauera</taxon>
    </lineage>
</organism>
<evidence type="ECO:0000259" key="6">
    <source>
        <dbReference type="SMART" id="SM00363"/>
    </source>
</evidence>
<proteinExistence type="inferred from homology"/>
<dbReference type="Pfam" id="PF01479">
    <property type="entry name" value="S4"/>
    <property type="match status" value="1"/>
</dbReference>
<reference evidence="7 8" key="1">
    <citation type="submission" date="2017-07" db="EMBL/GenBank/DDBJ databases">
        <title>Thauera sp. KNDSS-Mac4 genome sequence and assembly.</title>
        <authorList>
            <person name="Mayilraj S."/>
        </authorList>
    </citation>
    <scope>NUCLEOTIDE SEQUENCE [LARGE SCALE GENOMIC DNA]</scope>
    <source>
        <strain evidence="7 8">KNDSS-Mac4</strain>
    </source>
</reference>
<dbReference type="InterPro" id="IPR036986">
    <property type="entry name" value="S4_RNA-bd_sf"/>
</dbReference>
<dbReference type="CDD" id="cd00165">
    <property type="entry name" value="S4"/>
    <property type="match status" value="1"/>
</dbReference>
<accession>A0A235F1H2</accession>
<feature type="domain" description="RNA-binding S4" evidence="6">
    <location>
        <begin position="21"/>
        <end position="84"/>
    </location>
</feature>
<evidence type="ECO:0000256" key="4">
    <source>
        <dbReference type="PROSITE-ProRule" id="PRU00182"/>
    </source>
</evidence>
<keyword evidence="2 4" id="KW-0694">RNA-binding</keyword>
<evidence type="ECO:0000256" key="1">
    <source>
        <dbReference type="ARBA" id="ARBA00008396"/>
    </source>
</evidence>
<dbReference type="PROSITE" id="PS50889">
    <property type="entry name" value="S4"/>
    <property type="match status" value="1"/>
</dbReference>
<dbReference type="GO" id="GO:0034605">
    <property type="term" value="P:cellular response to heat"/>
    <property type="evidence" value="ECO:0007669"/>
    <property type="project" value="InterPro"/>
</dbReference>
<evidence type="ECO:0000313" key="7">
    <source>
        <dbReference type="EMBL" id="OYD55110.1"/>
    </source>
</evidence>
<dbReference type="EMBL" id="NOIH01000003">
    <property type="protein sequence ID" value="OYD55110.1"/>
    <property type="molecule type" value="Genomic_DNA"/>
</dbReference>
<evidence type="ECO:0000256" key="5">
    <source>
        <dbReference type="SAM" id="MobiDB-lite"/>
    </source>
</evidence>
<dbReference type="GO" id="GO:0003727">
    <property type="term" value="F:single-stranded RNA binding"/>
    <property type="evidence" value="ECO:0007669"/>
    <property type="project" value="InterPro"/>
</dbReference>
<evidence type="ECO:0000313" key="8">
    <source>
        <dbReference type="Proteomes" id="UP000215181"/>
    </source>
</evidence>
<comment type="similarity">
    <text evidence="1">Belongs to the HSP15 family.</text>
</comment>
<keyword evidence="3" id="KW-0238">DNA-binding</keyword>
<dbReference type="OrthoDB" id="9797176at2"/>
<dbReference type="Gene3D" id="3.10.290.10">
    <property type="entry name" value="RNA-binding S4 domain"/>
    <property type="match status" value="1"/>
</dbReference>
<gene>
    <name evidence="7" type="ORF">CGK74_02590</name>
</gene>
<dbReference type="SMART" id="SM00363">
    <property type="entry name" value="S4"/>
    <property type="match status" value="1"/>
</dbReference>
<dbReference type="Proteomes" id="UP000215181">
    <property type="component" value="Unassembled WGS sequence"/>
</dbReference>
<dbReference type="AlphaFoldDB" id="A0A235F1H2"/>